<organism evidence="1 2">
    <name type="scientific">Polysphondylium violaceum</name>
    <dbReference type="NCBI Taxonomy" id="133409"/>
    <lineage>
        <taxon>Eukaryota</taxon>
        <taxon>Amoebozoa</taxon>
        <taxon>Evosea</taxon>
        <taxon>Eumycetozoa</taxon>
        <taxon>Dictyostelia</taxon>
        <taxon>Dictyosteliales</taxon>
        <taxon>Dictyosteliaceae</taxon>
        <taxon>Polysphondylium</taxon>
    </lineage>
</organism>
<gene>
    <name evidence="1" type="ORF">CYY_001191</name>
</gene>
<dbReference type="EMBL" id="AJWJ01000027">
    <property type="protein sequence ID" value="KAF2077492.1"/>
    <property type="molecule type" value="Genomic_DNA"/>
</dbReference>
<sequence>MISDHLILQKIIQKSINQYETKQFIHFSHFHYTLSKLMVISKSWLLNILPKIKYPLLLVNSEDEWKKVVNFIVNHKLPLRLSFSYQGIQFINSLAQPSLFQRSKQLIQRFMQLFSSSPDSIMTIDRFINTIGPHFDTVLLNEHLQYLYRPDPLELYFKSPELLSNLRVYKGEFTFHSKDSLLLKIPSQYRDSITDMHLRGYGDYDIEKYKGIIPTMKNLKNISIEDYRINPSLARIGSLIEDIVQNEMIETVSIDIHSFSPTFSALTKPTTLVLGESLSIQQFKTIIDQCLSLVSLYVSLVSVQDNQTSCFKISHKSLTTLSVNNLVVWKLCTFSVPSLTNFNMRNNKKKRCVFTSSGDLNGLLIQFPQLDKLSLSNCHETSKGNSNRSSFQYIVSKNISNQFFPRTINQLSFYSFSFTMSQVTVLFRQLSKYKQINDLEISHCNQRTQGQTHTTMEFNEMLEALAQNTQLAKLFLNDNNFTNQDENSLILFKVLECLPLTHLAFIEPTSCLHTDEGLDKVKLYIRNNTDLLRLNLRAAPHLSSFFNSRGIVYLIN</sequence>
<proteinExistence type="predicted"/>
<comment type="caution">
    <text evidence="1">The sequence shown here is derived from an EMBL/GenBank/DDBJ whole genome shotgun (WGS) entry which is preliminary data.</text>
</comment>
<evidence type="ECO:0000313" key="2">
    <source>
        <dbReference type="Proteomes" id="UP000695562"/>
    </source>
</evidence>
<dbReference type="AlphaFoldDB" id="A0A8J4V858"/>
<keyword evidence="2" id="KW-1185">Reference proteome</keyword>
<evidence type="ECO:0000313" key="1">
    <source>
        <dbReference type="EMBL" id="KAF2077492.1"/>
    </source>
</evidence>
<protein>
    <submittedName>
        <fullName evidence="1">Uncharacterized protein</fullName>
    </submittedName>
</protein>
<dbReference type="Proteomes" id="UP000695562">
    <property type="component" value="Unassembled WGS sequence"/>
</dbReference>
<name>A0A8J4V858_9MYCE</name>
<reference evidence="1" key="1">
    <citation type="submission" date="2020-01" db="EMBL/GenBank/DDBJ databases">
        <title>Development of genomics and gene disruption for Polysphondylium violaceum indicates a role for the polyketide synthase stlB in stalk morphogenesis.</title>
        <authorList>
            <person name="Narita B."/>
            <person name="Kawabe Y."/>
            <person name="Kin K."/>
            <person name="Saito T."/>
            <person name="Gibbs R."/>
            <person name="Kuspa A."/>
            <person name="Muzny D."/>
            <person name="Queller D."/>
            <person name="Richards S."/>
            <person name="Strassman J."/>
            <person name="Sucgang R."/>
            <person name="Worley K."/>
            <person name="Schaap P."/>
        </authorList>
    </citation>
    <scope>NUCLEOTIDE SEQUENCE</scope>
    <source>
        <strain evidence="1">QSvi11</strain>
    </source>
</reference>
<accession>A0A8J4V858</accession>
<dbReference type="SUPFAM" id="SSF52047">
    <property type="entry name" value="RNI-like"/>
    <property type="match status" value="1"/>
</dbReference>